<dbReference type="EMBL" id="JARIHO010000011">
    <property type="protein sequence ID" value="KAJ7353292.1"/>
    <property type="molecule type" value="Genomic_DNA"/>
</dbReference>
<organism evidence="2 3">
    <name type="scientific">Mycena albidolilacea</name>
    <dbReference type="NCBI Taxonomy" id="1033008"/>
    <lineage>
        <taxon>Eukaryota</taxon>
        <taxon>Fungi</taxon>
        <taxon>Dikarya</taxon>
        <taxon>Basidiomycota</taxon>
        <taxon>Agaricomycotina</taxon>
        <taxon>Agaricomycetes</taxon>
        <taxon>Agaricomycetidae</taxon>
        <taxon>Agaricales</taxon>
        <taxon>Marasmiineae</taxon>
        <taxon>Mycenaceae</taxon>
        <taxon>Mycena</taxon>
    </lineage>
</organism>
<keyword evidence="3" id="KW-1185">Reference proteome</keyword>
<protein>
    <recommendedName>
        <fullName evidence="1">Gfd2/YDR514C-like C-terminal domain-containing protein</fullName>
    </recommendedName>
</protein>
<proteinExistence type="predicted"/>
<comment type="caution">
    <text evidence="2">The sequence shown here is derived from an EMBL/GenBank/DDBJ whole genome shotgun (WGS) entry which is preliminary data.</text>
</comment>
<reference evidence="2" key="1">
    <citation type="submission" date="2023-03" db="EMBL/GenBank/DDBJ databases">
        <title>Massive genome expansion in bonnet fungi (Mycena s.s.) driven by repeated elements and novel gene families across ecological guilds.</title>
        <authorList>
            <consortium name="Lawrence Berkeley National Laboratory"/>
            <person name="Harder C.B."/>
            <person name="Miyauchi S."/>
            <person name="Viragh M."/>
            <person name="Kuo A."/>
            <person name="Thoen E."/>
            <person name="Andreopoulos B."/>
            <person name="Lu D."/>
            <person name="Skrede I."/>
            <person name="Drula E."/>
            <person name="Henrissat B."/>
            <person name="Morin E."/>
            <person name="Kohler A."/>
            <person name="Barry K."/>
            <person name="LaButti K."/>
            <person name="Morin E."/>
            <person name="Salamov A."/>
            <person name="Lipzen A."/>
            <person name="Mereny Z."/>
            <person name="Hegedus B."/>
            <person name="Baldrian P."/>
            <person name="Stursova M."/>
            <person name="Weitz H."/>
            <person name="Taylor A."/>
            <person name="Grigoriev I.V."/>
            <person name="Nagy L.G."/>
            <person name="Martin F."/>
            <person name="Kauserud H."/>
        </authorList>
    </citation>
    <scope>NUCLEOTIDE SEQUENCE</scope>
    <source>
        <strain evidence="2">CBHHK002</strain>
    </source>
</reference>
<dbReference type="PANTHER" id="PTHR28083">
    <property type="entry name" value="GOOD FOR FULL DBP5 ACTIVITY PROTEIN 2"/>
    <property type="match status" value="1"/>
</dbReference>
<dbReference type="AlphaFoldDB" id="A0AAD7EW71"/>
<dbReference type="InterPro" id="IPR048519">
    <property type="entry name" value="Gfd2/YDR514C-like_C"/>
</dbReference>
<dbReference type="GO" id="GO:0003676">
    <property type="term" value="F:nucleic acid binding"/>
    <property type="evidence" value="ECO:0007669"/>
    <property type="project" value="InterPro"/>
</dbReference>
<feature type="domain" description="Gfd2/YDR514C-like C-terminal" evidence="1">
    <location>
        <begin position="180"/>
        <end position="370"/>
    </location>
</feature>
<evidence type="ECO:0000259" key="1">
    <source>
        <dbReference type="Pfam" id="PF21762"/>
    </source>
</evidence>
<dbReference type="InterPro" id="IPR012337">
    <property type="entry name" value="RNaseH-like_sf"/>
</dbReference>
<dbReference type="Pfam" id="PF21762">
    <property type="entry name" value="DEDDh_C"/>
    <property type="match status" value="1"/>
</dbReference>
<dbReference type="PANTHER" id="PTHR28083:SF1">
    <property type="entry name" value="GOOD FOR FULL DBP5 ACTIVITY PROTEIN 2"/>
    <property type="match status" value="1"/>
</dbReference>
<dbReference type="SUPFAM" id="SSF53098">
    <property type="entry name" value="Ribonuclease H-like"/>
    <property type="match status" value="1"/>
</dbReference>
<gene>
    <name evidence="2" type="ORF">DFH08DRAFT_856443</name>
</gene>
<dbReference type="Gene3D" id="3.30.420.10">
    <property type="entry name" value="Ribonuclease H-like superfamily/Ribonuclease H"/>
    <property type="match status" value="1"/>
</dbReference>
<sequence length="378" mass="42177">MSTEKPAVTGYYRCTDILFNLHSLKFTYCRADALPPSYNSEPLRAMFSPKALIYPGHPFRVHTGLKEGEEDGIHTFLGTFPDGKSRHLFSSAQIDYLRYWLHAMQLTPEVLPVLSSKRLFVHSDLSAVSPAVHPTLKALRTELKRIKKAFIKGAGAEASLLAWRTALDHVRTLWTAHTGVWCALDFETWTENHSIVTEFGFSAVHWTEDEQKTDTGHFTVEEHRFHRNGRTYPNGKHVPEYREHYNAEFGTSVEVTKAALESTVGNLISGMHARGPVFLVFHDAHEDIKTLNRLGAPIDGAVDVGQLPPDTIPTQGIYIVDTTVLFGALIGDCKSKKGLRDVCAFLQIPTRYLHNAGNDAHYTLDALQAMASGRPLDA</sequence>
<dbReference type="GO" id="GO:0005634">
    <property type="term" value="C:nucleus"/>
    <property type="evidence" value="ECO:0007669"/>
    <property type="project" value="TreeGrafter"/>
</dbReference>
<evidence type="ECO:0000313" key="2">
    <source>
        <dbReference type="EMBL" id="KAJ7353292.1"/>
    </source>
</evidence>
<dbReference type="Proteomes" id="UP001218218">
    <property type="component" value="Unassembled WGS sequence"/>
</dbReference>
<name>A0AAD7EW71_9AGAR</name>
<dbReference type="InterPro" id="IPR036397">
    <property type="entry name" value="RNaseH_sf"/>
</dbReference>
<accession>A0AAD7EW71</accession>
<evidence type="ECO:0000313" key="3">
    <source>
        <dbReference type="Proteomes" id="UP001218218"/>
    </source>
</evidence>
<dbReference type="InterPro" id="IPR040151">
    <property type="entry name" value="Gfd2/YDR514C-like"/>
</dbReference>